<keyword evidence="2 6" id="KW-0812">Transmembrane</keyword>
<keyword evidence="6" id="KW-0406">Ion transport</keyword>
<dbReference type="Proteomes" id="UP000887577">
    <property type="component" value="Unplaced"/>
</dbReference>
<evidence type="ECO:0000256" key="2">
    <source>
        <dbReference type="ARBA" id="ARBA00022692"/>
    </source>
</evidence>
<proteinExistence type="inferred from homology"/>
<reference evidence="8" key="1">
    <citation type="submission" date="2022-11" db="UniProtKB">
        <authorList>
            <consortium name="WormBaseParasite"/>
        </authorList>
    </citation>
    <scope>IDENTIFICATION</scope>
</reference>
<dbReference type="AlphaFoldDB" id="A0A914XVT0"/>
<evidence type="ECO:0000313" key="7">
    <source>
        <dbReference type="Proteomes" id="UP000887577"/>
    </source>
</evidence>
<keyword evidence="6" id="KW-0868">Chloride</keyword>
<keyword evidence="6" id="KW-0813">Transport</keyword>
<evidence type="ECO:0000256" key="3">
    <source>
        <dbReference type="ARBA" id="ARBA00022989"/>
    </source>
</evidence>
<comment type="function">
    <text evidence="6">Forms chloride channels.</text>
</comment>
<sequence>MTITYNIDVPYFGLKGILSLLFRWRGSVWIGITIPLILWLIAFYTVQVIYRYALRPYDQNVFDRIIDILKERTDSVLPMTFILGFFVTAVIKRWQKCLNNIGWIDRWVG</sequence>
<dbReference type="InterPro" id="IPR000615">
    <property type="entry name" value="Bestrophin"/>
</dbReference>
<dbReference type="WBParaSite" id="PSU_v2.g11338.t1">
    <property type="protein sequence ID" value="PSU_v2.g11338.t1"/>
    <property type="gene ID" value="PSU_v2.g11338"/>
</dbReference>
<keyword evidence="7" id="KW-1185">Reference proteome</keyword>
<evidence type="ECO:0000256" key="5">
    <source>
        <dbReference type="ARBA" id="ARBA00034769"/>
    </source>
</evidence>
<evidence type="ECO:0000256" key="4">
    <source>
        <dbReference type="ARBA" id="ARBA00023136"/>
    </source>
</evidence>
<keyword evidence="6" id="KW-0869">Chloride channel</keyword>
<comment type="similarity">
    <text evidence="5 6">Belongs to the anion channel-forming bestrophin (TC 1.A.46) family. Calcium-sensitive chloride channel subfamily.</text>
</comment>
<accession>A0A914XVT0</accession>
<comment type="caution">
    <text evidence="6">Lacks conserved residue(s) required for the propagation of feature annotation.</text>
</comment>
<keyword evidence="6" id="KW-0407">Ion channel</keyword>
<dbReference type="Pfam" id="PF01062">
    <property type="entry name" value="Bestrophin"/>
    <property type="match status" value="1"/>
</dbReference>
<dbReference type="GO" id="GO:0005886">
    <property type="term" value="C:plasma membrane"/>
    <property type="evidence" value="ECO:0007669"/>
    <property type="project" value="UniProtKB-SubCell"/>
</dbReference>
<evidence type="ECO:0000256" key="6">
    <source>
        <dbReference type="RuleBase" id="RU363126"/>
    </source>
</evidence>
<keyword evidence="6" id="KW-1003">Cell membrane</keyword>
<evidence type="ECO:0000256" key="1">
    <source>
        <dbReference type="ARBA" id="ARBA00004370"/>
    </source>
</evidence>
<name>A0A914XVT0_9BILA</name>
<feature type="transmembrane region" description="Helical" evidence="6">
    <location>
        <begin position="28"/>
        <end position="54"/>
    </location>
</feature>
<dbReference type="GO" id="GO:0005254">
    <property type="term" value="F:chloride channel activity"/>
    <property type="evidence" value="ECO:0007669"/>
    <property type="project" value="UniProtKB-KW"/>
</dbReference>
<comment type="subcellular location">
    <subcellularLocation>
        <location evidence="6">Cell membrane</location>
        <topology evidence="6">Multi-pass membrane protein</topology>
    </subcellularLocation>
    <subcellularLocation>
        <location evidence="1">Membrane</location>
    </subcellularLocation>
</comment>
<dbReference type="GO" id="GO:0034707">
    <property type="term" value="C:chloride channel complex"/>
    <property type="evidence" value="ECO:0007669"/>
    <property type="project" value="UniProtKB-KW"/>
</dbReference>
<evidence type="ECO:0000313" key="8">
    <source>
        <dbReference type="WBParaSite" id="PSU_v2.g11338.t1"/>
    </source>
</evidence>
<keyword evidence="3 6" id="KW-1133">Transmembrane helix</keyword>
<keyword evidence="4 6" id="KW-0472">Membrane</keyword>
<dbReference type="PANTHER" id="PTHR10736">
    <property type="entry name" value="BESTROPHIN"/>
    <property type="match status" value="1"/>
</dbReference>
<dbReference type="PANTHER" id="PTHR10736:SF0">
    <property type="entry name" value="BESTROPHIN HOMOLOG"/>
    <property type="match status" value="1"/>
</dbReference>
<dbReference type="InterPro" id="IPR021134">
    <property type="entry name" value="Bestrophin-like"/>
</dbReference>
<protein>
    <recommendedName>
        <fullName evidence="6">Bestrophin homolog</fullName>
    </recommendedName>
</protein>
<organism evidence="7 8">
    <name type="scientific">Panagrolaimus superbus</name>
    <dbReference type="NCBI Taxonomy" id="310955"/>
    <lineage>
        <taxon>Eukaryota</taxon>
        <taxon>Metazoa</taxon>
        <taxon>Ecdysozoa</taxon>
        <taxon>Nematoda</taxon>
        <taxon>Chromadorea</taxon>
        <taxon>Rhabditida</taxon>
        <taxon>Tylenchina</taxon>
        <taxon>Panagrolaimomorpha</taxon>
        <taxon>Panagrolaimoidea</taxon>
        <taxon>Panagrolaimidae</taxon>
        <taxon>Panagrolaimus</taxon>
    </lineage>
</organism>